<keyword evidence="2" id="KW-1185">Reference proteome</keyword>
<protein>
    <recommendedName>
        <fullName evidence="3">Outer membrane protein beta-barrel domain-containing protein</fullName>
    </recommendedName>
</protein>
<comment type="caution">
    <text evidence="1">The sequence shown here is derived from an EMBL/GenBank/DDBJ whole genome shotgun (WGS) entry which is preliminary data.</text>
</comment>
<reference evidence="1" key="1">
    <citation type="journal article" date="2014" name="Int. J. Syst. Evol. Microbiol.">
        <title>Complete genome sequence of Corynebacterium casei LMG S-19264T (=DSM 44701T), isolated from a smear-ripened cheese.</title>
        <authorList>
            <consortium name="US DOE Joint Genome Institute (JGI-PGF)"/>
            <person name="Walter F."/>
            <person name="Albersmeier A."/>
            <person name="Kalinowski J."/>
            <person name="Ruckert C."/>
        </authorList>
    </citation>
    <scope>NUCLEOTIDE SEQUENCE</scope>
    <source>
        <strain evidence="1">KCTC 12368</strain>
    </source>
</reference>
<evidence type="ECO:0000313" key="1">
    <source>
        <dbReference type="EMBL" id="GGZ37485.1"/>
    </source>
</evidence>
<gene>
    <name evidence="1" type="ORF">GCM10007049_33370</name>
</gene>
<proteinExistence type="predicted"/>
<name>A0A918UW41_9BACT</name>
<dbReference type="Proteomes" id="UP000619457">
    <property type="component" value="Unassembled WGS sequence"/>
</dbReference>
<accession>A0A918UW41</accession>
<organism evidence="1 2">
    <name type="scientific">Echinicola pacifica</name>
    <dbReference type="NCBI Taxonomy" id="346377"/>
    <lineage>
        <taxon>Bacteria</taxon>
        <taxon>Pseudomonadati</taxon>
        <taxon>Bacteroidota</taxon>
        <taxon>Cytophagia</taxon>
        <taxon>Cytophagales</taxon>
        <taxon>Cyclobacteriaceae</taxon>
        <taxon>Echinicola</taxon>
    </lineage>
</organism>
<dbReference type="EMBL" id="BMWX01000007">
    <property type="protein sequence ID" value="GGZ37485.1"/>
    <property type="molecule type" value="Genomic_DNA"/>
</dbReference>
<reference evidence="1" key="2">
    <citation type="submission" date="2020-09" db="EMBL/GenBank/DDBJ databases">
        <authorList>
            <person name="Sun Q."/>
            <person name="Kim S."/>
        </authorList>
    </citation>
    <scope>NUCLEOTIDE SEQUENCE</scope>
    <source>
        <strain evidence="1">KCTC 12368</strain>
    </source>
</reference>
<evidence type="ECO:0000313" key="2">
    <source>
        <dbReference type="Proteomes" id="UP000619457"/>
    </source>
</evidence>
<sequence>MIMKTNFTPWSISIKGPLITAFGILLGIVAAFPVQAQEIPIANAPKKENVFRKGYIRVGISQFPENEMNFSQSPIQNLENGQFGASTGYVFELGRNYYFNKKSSGIIKYGLDWTIISANYAELDWTAYAAHRQQIPISKEAFHYFSISSKLGPVISIKAVEALVIDLRAQVGIGMHAMLVDYYEGDTDYITMVGGDNPLDSASEPSIYPSFGVTLRRKAIGLAVDYFKQTVSMKYETESIEYGNVDIPIATTQVKLVFSFK</sequence>
<dbReference type="AlphaFoldDB" id="A0A918UW41"/>
<evidence type="ECO:0008006" key="3">
    <source>
        <dbReference type="Google" id="ProtNLM"/>
    </source>
</evidence>